<evidence type="ECO:0000256" key="1">
    <source>
        <dbReference type="ARBA" id="ARBA00022679"/>
    </source>
</evidence>
<organism evidence="2 3">
    <name type="scientific">Immundisolibacter cernigliae</name>
    <dbReference type="NCBI Taxonomy" id="1810504"/>
    <lineage>
        <taxon>Bacteria</taxon>
        <taxon>Pseudomonadati</taxon>
        <taxon>Pseudomonadota</taxon>
        <taxon>Gammaproteobacteria</taxon>
        <taxon>Immundisolibacterales</taxon>
        <taxon>Immundisolibacteraceae</taxon>
        <taxon>Immundisolibacter</taxon>
    </lineage>
</organism>
<dbReference type="FunCoup" id="A0A1B1YWA9">
    <property type="interactions" value="1"/>
</dbReference>
<dbReference type="InterPro" id="IPR023606">
    <property type="entry name" value="CoA-Trfase_III_dom_1_sf"/>
</dbReference>
<dbReference type="RefSeq" id="WP_068806669.1">
    <property type="nucleotide sequence ID" value="NZ_CP014671.1"/>
</dbReference>
<accession>A0A1B1YWA9</accession>
<proteinExistence type="predicted"/>
<reference evidence="3" key="1">
    <citation type="submission" date="2016-03" db="EMBL/GenBank/DDBJ databases">
        <title>Complete genome sequence of Solimmundus cernigliae, representing a novel lineage of polycyclic aromatic hydrocarbon degraders within the Gammaproteobacteria.</title>
        <authorList>
            <person name="Singleton D.R."/>
            <person name="Dickey A.N."/>
            <person name="Scholl E.H."/>
            <person name="Wright F.A."/>
            <person name="Aitken M.D."/>
        </authorList>
    </citation>
    <scope>NUCLEOTIDE SEQUENCE [LARGE SCALE GENOMIC DNA]</scope>
    <source>
        <strain evidence="3">TR3.2</strain>
    </source>
</reference>
<dbReference type="EMBL" id="CP014671">
    <property type="protein sequence ID" value="ANX05124.1"/>
    <property type="molecule type" value="Genomic_DNA"/>
</dbReference>
<dbReference type="GO" id="GO:0008410">
    <property type="term" value="F:CoA-transferase activity"/>
    <property type="evidence" value="ECO:0007669"/>
    <property type="project" value="TreeGrafter"/>
</dbReference>
<dbReference type="InterPro" id="IPR003673">
    <property type="entry name" value="CoA-Trfase_fam_III"/>
</dbReference>
<dbReference type="KEGG" id="gbi:PG2T_13665"/>
<evidence type="ECO:0008006" key="4">
    <source>
        <dbReference type="Google" id="ProtNLM"/>
    </source>
</evidence>
<keyword evidence="3" id="KW-1185">Reference proteome</keyword>
<dbReference type="Pfam" id="PF02515">
    <property type="entry name" value="CoA_transf_3"/>
    <property type="match status" value="1"/>
</dbReference>
<dbReference type="Gene3D" id="3.40.50.10540">
    <property type="entry name" value="Crotonobetainyl-coa:carnitine coa-transferase, domain 1"/>
    <property type="match status" value="1"/>
</dbReference>
<sequence>MDKAEFFANARPDTQGPLTGIRVLEATNYASGPVCGMILSDLGAESVKCELPGTGDPNRFVPPFIKDQRDGESSVVYNTMNRGKRCVTLDFRKPEGQELFRRLAAKADILIENFSPGTMDAWGLGYQAIRAIKPDIIYTSISGFGQFGPLSHKKGFDPVGQAMGGLMSVTGEAGGRPLRAGTVIADDMAGWQAAIGTLAALHHRDRTGEGQWIDACLTDSQLYATSYGIMAAAECDYIWQRSGNAIGGGAPMNTYKTADGHWLCLFAPFEKQWLALCGVMGQPELASDPRCADWNARVANAEFIDLEVAAWIATQTADQAEATLEAADLVAARVMDFGDIVKFPHYHARDMIVKTEHAVHGPITHYGVATKHSRTPGGVRRAAPLLGEHNAQILGGELGISDADLAQLKAKKII</sequence>
<dbReference type="Proteomes" id="UP000092952">
    <property type="component" value="Chromosome"/>
</dbReference>
<dbReference type="InParanoid" id="A0A1B1YWA9"/>
<dbReference type="Gene3D" id="3.30.1540.10">
    <property type="entry name" value="formyl-coa transferase, domain 3"/>
    <property type="match status" value="1"/>
</dbReference>
<dbReference type="OrthoDB" id="9058532at2"/>
<gene>
    <name evidence="2" type="ORF">PG2T_13665</name>
</gene>
<dbReference type="PANTHER" id="PTHR48207:SF3">
    <property type="entry name" value="SUCCINATE--HYDROXYMETHYLGLUTARATE COA-TRANSFERASE"/>
    <property type="match status" value="1"/>
</dbReference>
<dbReference type="PANTHER" id="PTHR48207">
    <property type="entry name" value="SUCCINATE--HYDROXYMETHYLGLUTARATE COA-TRANSFERASE"/>
    <property type="match status" value="1"/>
</dbReference>
<evidence type="ECO:0000313" key="2">
    <source>
        <dbReference type="EMBL" id="ANX05124.1"/>
    </source>
</evidence>
<dbReference type="AlphaFoldDB" id="A0A1B1YWA9"/>
<dbReference type="STRING" id="1810504.PG2T_13665"/>
<keyword evidence="1" id="KW-0808">Transferase</keyword>
<dbReference type="InterPro" id="IPR050483">
    <property type="entry name" value="CoA-transferase_III_domain"/>
</dbReference>
<evidence type="ECO:0000313" key="3">
    <source>
        <dbReference type="Proteomes" id="UP000092952"/>
    </source>
</evidence>
<name>A0A1B1YWA9_9GAMM</name>
<dbReference type="InterPro" id="IPR044855">
    <property type="entry name" value="CoA-Trfase_III_dom3_sf"/>
</dbReference>
<dbReference type="SUPFAM" id="SSF89796">
    <property type="entry name" value="CoA-transferase family III (CaiB/BaiF)"/>
    <property type="match status" value="1"/>
</dbReference>
<protein>
    <recommendedName>
        <fullName evidence="4">Formyl-CoA transferase</fullName>
    </recommendedName>
</protein>